<dbReference type="GO" id="GO:0034657">
    <property type="term" value="C:GID complex"/>
    <property type="evidence" value="ECO:0007669"/>
    <property type="project" value="TreeGrafter"/>
</dbReference>
<dbReference type="InterPro" id="IPR011989">
    <property type="entry name" value="ARM-like"/>
</dbReference>
<dbReference type="AlphaFoldDB" id="A0A9N9RXY1"/>
<protein>
    <recommendedName>
        <fullName evidence="3">Armadillo repeat-containing protein 8</fullName>
    </recommendedName>
</protein>
<evidence type="ECO:0000256" key="3">
    <source>
        <dbReference type="ARBA" id="ARBA00013746"/>
    </source>
</evidence>
<dbReference type="GO" id="GO:0043161">
    <property type="term" value="P:proteasome-mediated ubiquitin-dependent protein catabolic process"/>
    <property type="evidence" value="ECO:0007669"/>
    <property type="project" value="TreeGrafter"/>
</dbReference>
<keyword evidence="4" id="KW-0963">Cytoplasm</keyword>
<evidence type="ECO:0000313" key="8">
    <source>
        <dbReference type="Proteomes" id="UP001153620"/>
    </source>
</evidence>
<proteinExistence type="predicted"/>
<reference evidence="7" key="2">
    <citation type="submission" date="2022-10" db="EMBL/GenBank/DDBJ databases">
        <authorList>
            <consortium name="ENA_rothamsted_submissions"/>
            <consortium name="culmorum"/>
            <person name="King R."/>
        </authorList>
    </citation>
    <scope>NUCLEOTIDE SEQUENCE</scope>
</reference>
<evidence type="ECO:0000313" key="7">
    <source>
        <dbReference type="EMBL" id="CAG9805657.1"/>
    </source>
</evidence>
<organism evidence="7 8">
    <name type="scientific">Chironomus riparius</name>
    <dbReference type="NCBI Taxonomy" id="315576"/>
    <lineage>
        <taxon>Eukaryota</taxon>
        <taxon>Metazoa</taxon>
        <taxon>Ecdysozoa</taxon>
        <taxon>Arthropoda</taxon>
        <taxon>Hexapoda</taxon>
        <taxon>Insecta</taxon>
        <taxon>Pterygota</taxon>
        <taxon>Neoptera</taxon>
        <taxon>Endopterygota</taxon>
        <taxon>Diptera</taxon>
        <taxon>Nematocera</taxon>
        <taxon>Chironomoidea</taxon>
        <taxon>Chironomidae</taxon>
        <taxon>Chironominae</taxon>
        <taxon>Chironomus</taxon>
    </lineage>
</organism>
<evidence type="ECO:0000256" key="4">
    <source>
        <dbReference type="ARBA" id="ARBA00022490"/>
    </source>
</evidence>
<sequence>MQKTYLNNESELKILEVESFRSYMDNLFSDNDEACFEATNKIKNLVIGSNKQKKFIIQQGVVPRLLTIIQNENKPLYLRLNVLIIINSLAKGTEDLVQDLDKYGTEEILLNLALSSSTDPKMIEICLSVLKTIMQYPNKIRSSFFKYSEDINTLSRLIQLASSDTSINCQSFVANILLSFSSQGNILNSSLNLTQAGGIPFLARLIQSEYEELQLPGLRCLASMCFTNRAVSDIVCATNFHGKPILDVLTSLVSRSNSPEIQLNASKCLTYIHRSGTSSLKSEDSKILYKALPCLARLCAPEFNEKIRGESAESLAYLAEIDSELQRLAAISNHLINNLANLLNCTNVSSKESALKCFASLTANDETIRKRIIDMRGLIDEVLNALKEDGSVKVAAVRCLHSLSRSVQLLRTTFQDHKIWKPLMNLIHDKPSSELMTVVSSTICNLLLEFSPCKDSLLDSGAIEILCELTRNENASLRLNGTWALMNMAFQAEQHVKTEIINTLGTERIFQLLGDSDTRVIMKSLGLLRNLLSTSLHIESIMASHAQEILNAIIMVLDSPHSSEIKEQALCIIGNLAAGAHDLILNDDKILLKLKDFLVVNDQKLQSGALFAVKNLMNRSSRHDKLKEVGIIMKLNEILEENPTDISFDDLNSIAEFFTKE</sequence>
<evidence type="ECO:0000256" key="5">
    <source>
        <dbReference type="ARBA" id="ARBA00022737"/>
    </source>
</evidence>
<dbReference type="Gene3D" id="1.25.10.10">
    <property type="entry name" value="Leucine-rich Repeat Variant"/>
    <property type="match status" value="3"/>
</dbReference>
<evidence type="ECO:0000256" key="6">
    <source>
        <dbReference type="ARBA" id="ARBA00023242"/>
    </source>
</evidence>
<dbReference type="GO" id="GO:0005737">
    <property type="term" value="C:cytoplasm"/>
    <property type="evidence" value="ECO:0007669"/>
    <property type="project" value="UniProtKB-SubCell"/>
</dbReference>
<dbReference type="OrthoDB" id="5559898at2759"/>
<dbReference type="PANTHER" id="PTHR15651">
    <property type="entry name" value="ARMADILLO REPEAT-CONTAINING PROTEIN 8"/>
    <property type="match status" value="1"/>
</dbReference>
<dbReference type="InterPro" id="IPR038739">
    <property type="entry name" value="ARMC8/Vid28"/>
</dbReference>
<dbReference type="SMART" id="SM00185">
    <property type="entry name" value="ARM"/>
    <property type="match status" value="6"/>
</dbReference>
<comment type="subcellular location">
    <subcellularLocation>
        <location evidence="2">Cytoplasm</location>
    </subcellularLocation>
    <subcellularLocation>
        <location evidence="1">Nucleus</location>
    </subcellularLocation>
</comment>
<dbReference type="PANTHER" id="PTHR15651:SF7">
    <property type="entry name" value="ARMADILLO REPEAT-CONTAINING PROTEIN 8"/>
    <property type="match status" value="1"/>
</dbReference>
<dbReference type="InterPro" id="IPR016024">
    <property type="entry name" value="ARM-type_fold"/>
</dbReference>
<evidence type="ECO:0000256" key="1">
    <source>
        <dbReference type="ARBA" id="ARBA00004123"/>
    </source>
</evidence>
<dbReference type="GO" id="GO:0005634">
    <property type="term" value="C:nucleus"/>
    <property type="evidence" value="ECO:0007669"/>
    <property type="project" value="UniProtKB-SubCell"/>
</dbReference>
<dbReference type="InterPro" id="IPR000225">
    <property type="entry name" value="Armadillo"/>
</dbReference>
<dbReference type="SUPFAM" id="SSF48371">
    <property type="entry name" value="ARM repeat"/>
    <property type="match status" value="1"/>
</dbReference>
<reference evidence="7" key="1">
    <citation type="submission" date="2022-01" db="EMBL/GenBank/DDBJ databases">
        <authorList>
            <person name="King R."/>
        </authorList>
    </citation>
    <scope>NUCLEOTIDE SEQUENCE</scope>
</reference>
<name>A0A9N9RXY1_9DIPT</name>
<gene>
    <name evidence="7" type="ORF">CHIRRI_LOCUS8526</name>
</gene>
<dbReference type="EMBL" id="OU895878">
    <property type="protein sequence ID" value="CAG9805657.1"/>
    <property type="molecule type" value="Genomic_DNA"/>
</dbReference>
<dbReference type="Proteomes" id="UP001153620">
    <property type="component" value="Chromosome 2"/>
</dbReference>
<keyword evidence="6" id="KW-0539">Nucleus</keyword>
<evidence type="ECO:0000256" key="2">
    <source>
        <dbReference type="ARBA" id="ARBA00004496"/>
    </source>
</evidence>
<keyword evidence="5" id="KW-0677">Repeat</keyword>
<keyword evidence="8" id="KW-1185">Reference proteome</keyword>
<accession>A0A9N9RXY1</accession>